<evidence type="ECO:0000256" key="5">
    <source>
        <dbReference type="ARBA" id="ARBA00038359"/>
    </source>
</evidence>
<dbReference type="Pfam" id="PF20684">
    <property type="entry name" value="Fung_rhodopsin"/>
    <property type="match status" value="1"/>
</dbReference>
<keyword evidence="3 7" id="KW-1133">Transmembrane helix</keyword>
<dbReference type="InterPro" id="IPR049326">
    <property type="entry name" value="Rhodopsin_dom_fungi"/>
</dbReference>
<evidence type="ECO:0000259" key="8">
    <source>
        <dbReference type="Pfam" id="PF20684"/>
    </source>
</evidence>
<feature type="transmembrane region" description="Helical" evidence="7">
    <location>
        <begin position="270"/>
        <end position="290"/>
    </location>
</feature>
<gene>
    <name evidence="9" type="ORF">BJ212DRAFT_631956</name>
</gene>
<dbReference type="EMBL" id="JABBWG010000036">
    <property type="protein sequence ID" value="KAG1808970.1"/>
    <property type="molecule type" value="Genomic_DNA"/>
</dbReference>
<name>A0A9P7E1P9_9AGAM</name>
<comment type="subcellular location">
    <subcellularLocation>
        <location evidence="1">Membrane</location>
        <topology evidence="1">Multi-pass membrane protein</topology>
    </subcellularLocation>
</comment>
<feature type="transmembrane region" description="Helical" evidence="7">
    <location>
        <begin position="157"/>
        <end position="179"/>
    </location>
</feature>
<organism evidence="9 10">
    <name type="scientific">Suillus subaureus</name>
    <dbReference type="NCBI Taxonomy" id="48587"/>
    <lineage>
        <taxon>Eukaryota</taxon>
        <taxon>Fungi</taxon>
        <taxon>Dikarya</taxon>
        <taxon>Basidiomycota</taxon>
        <taxon>Agaricomycotina</taxon>
        <taxon>Agaricomycetes</taxon>
        <taxon>Agaricomycetidae</taxon>
        <taxon>Boletales</taxon>
        <taxon>Suillineae</taxon>
        <taxon>Suillaceae</taxon>
        <taxon>Suillus</taxon>
    </lineage>
</organism>
<evidence type="ECO:0000256" key="1">
    <source>
        <dbReference type="ARBA" id="ARBA00004141"/>
    </source>
</evidence>
<dbReference type="PANTHER" id="PTHR33048">
    <property type="entry name" value="PTH11-LIKE INTEGRAL MEMBRANE PROTEIN (AFU_ORTHOLOGUE AFUA_5G11245)"/>
    <property type="match status" value="1"/>
</dbReference>
<feature type="transmembrane region" description="Helical" evidence="7">
    <location>
        <begin position="51"/>
        <end position="75"/>
    </location>
</feature>
<protein>
    <recommendedName>
        <fullName evidence="8">Rhodopsin domain-containing protein</fullName>
    </recommendedName>
</protein>
<feature type="domain" description="Rhodopsin" evidence="8">
    <location>
        <begin position="72"/>
        <end position="287"/>
    </location>
</feature>
<feature type="transmembrane region" description="Helical" evidence="7">
    <location>
        <begin position="87"/>
        <end position="108"/>
    </location>
</feature>
<dbReference type="PANTHER" id="PTHR33048:SF19">
    <property type="entry name" value="MEMBRANE PROTEIN PTH11-LIKE, PUTATIVE (AFU_ORTHOLOGUE AFUA_1G14080)-RELATED"/>
    <property type="match status" value="1"/>
</dbReference>
<feature type="transmembrane region" description="Helical" evidence="7">
    <location>
        <begin position="12"/>
        <end position="31"/>
    </location>
</feature>
<comment type="similarity">
    <text evidence="5">Belongs to the SAT4 family.</text>
</comment>
<evidence type="ECO:0000256" key="3">
    <source>
        <dbReference type="ARBA" id="ARBA00022989"/>
    </source>
</evidence>
<dbReference type="Proteomes" id="UP000807769">
    <property type="component" value="Unassembled WGS sequence"/>
</dbReference>
<dbReference type="AlphaFoldDB" id="A0A9P7E1P9"/>
<feature type="transmembrane region" description="Helical" evidence="7">
    <location>
        <begin position="236"/>
        <end position="258"/>
    </location>
</feature>
<keyword evidence="10" id="KW-1185">Reference proteome</keyword>
<reference evidence="9" key="1">
    <citation type="journal article" date="2020" name="New Phytol.">
        <title>Comparative genomics reveals dynamic genome evolution in host specialist ectomycorrhizal fungi.</title>
        <authorList>
            <person name="Lofgren L.A."/>
            <person name="Nguyen N.H."/>
            <person name="Vilgalys R."/>
            <person name="Ruytinx J."/>
            <person name="Liao H.L."/>
            <person name="Branco S."/>
            <person name="Kuo A."/>
            <person name="LaButti K."/>
            <person name="Lipzen A."/>
            <person name="Andreopoulos W."/>
            <person name="Pangilinan J."/>
            <person name="Riley R."/>
            <person name="Hundley H."/>
            <person name="Na H."/>
            <person name="Barry K."/>
            <person name="Grigoriev I.V."/>
            <person name="Stajich J.E."/>
            <person name="Kennedy P.G."/>
        </authorList>
    </citation>
    <scope>NUCLEOTIDE SEQUENCE</scope>
    <source>
        <strain evidence="9">MN1</strain>
    </source>
</reference>
<evidence type="ECO:0000313" key="10">
    <source>
        <dbReference type="Proteomes" id="UP000807769"/>
    </source>
</evidence>
<evidence type="ECO:0000256" key="6">
    <source>
        <dbReference type="SAM" id="MobiDB-lite"/>
    </source>
</evidence>
<keyword evidence="4 7" id="KW-0472">Membrane</keyword>
<dbReference type="GO" id="GO:0016020">
    <property type="term" value="C:membrane"/>
    <property type="evidence" value="ECO:0007669"/>
    <property type="project" value="UniProtKB-SubCell"/>
</dbReference>
<feature type="compositionally biased region" description="Basic and acidic residues" evidence="6">
    <location>
        <begin position="354"/>
        <end position="363"/>
    </location>
</feature>
<dbReference type="RefSeq" id="XP_041188962.1">
    <property type="nucleotide sequence ID" value="XM_041343703.1"/>
</dbReference>
<feature type="transmembrane region" description="Helical" evidence="7">
    <location>
        <begin position="199"/>
        <end position="224"/>
    </location>
</feature>
<proteinExistence type="inferred from homology"/>
<feature type="region of interest" description="Disordered" evidence="6">
    <location>
        <begin position="340"/>
        <end position="363"/>
    </location>
</feature>
<evidence type="ECO:0000256" key="7">
    <source>
        <dbReference type="SAM" id="Phobius"/>
    </source>
</evidence>
<evidence type="ECO:0000313" key="9">
    <source>
        <dbReference type="EMBL" id="KAG1808970.1"/>
    </source>
</evidence>
<dbReference type="OrthoDB" id="444631at2759"/>
<evidence type="ECO:0000256" key="2">
    <source>
        <dbReference type="ARBA" id="ARBA00022692"/>
    </source>
</evidence>
<comment type="caution">
    <text evidence="9">The sequence shown here is derived from an EMBL/GenBank/DDBJ whole genome shotgun (WGS) entry which is preliminary data.</text>
</comment>
<dbReference type="InterPro" id="IPR052337">
    <property type="entry name" value="SAT4-like"/>
</dbReference>
<accession>A0A9P7E1P9</accession>
<dbReference type="GeneID" id="64637719"/>
<evidence type="ECO:0000256" key="4">
    <source>
        <dbReference type="ARBA" id="ARBA00023136"/>
    </source>
</evidence>
<feature type="transmembrane region" description="Helical" evidence="7">
    <location>
        <begin position="120"/>
        <end position="145"/>
    </location>
</feature>
<keyword evidence="2 7" id="KW-0812">Transmembrane</keyword>
<sequence length="363" mass="40992">MMWLMQTSLPVVYTLTACQLCGIFLVFWVIYVVRPSYFLRKDIMSSSGPTLVQIEIAGIVLTIVAVITTSFRLCVRARQKRLWIDDAWAALGMIFNFILVIVDCLYLQDYERYPQGSRVALYYMVAQFFYAVVWSSRISILFTIVRLTVPRTMFRKVLMFAAIIFGSIWALLFSQLWWICETESGWKTQPHPQCDLGRSVAITQMITDVLGDFFLILAPFFFLYKVRLSRAQKVRILSVFSTSAITTIVSLTHAYFIFSGGGTKEVMAAMVEASMSLIVANLSVVVAFIFNLKAEEESPSTPAPIVTFGSQPRKRVRDPLATTFIGVESTPIVLEDLSESGTRSLKTSDDDEISVNREGKQTI</sequence>